<comment type="subunit">
    <text evidence="12">Monomer. Interacts with DnaB.</text>
</comment>
<keyword evidence="8 12" id="KW-0862">Zinc</keyword>
<organism evidence="16 17">
    <name type="scientific">Candidatus Paracaedimonas acanthamoebae</name>
    <dbReference type="NCBI Taxonomy" id="244581"/>
    <lineage>
        <taxon>Bacteria</taxon>
        <taxon>Pseudomonadati</taxon>
        <taxon>Pseudomonadota</taxon>
        <taxon>Alphaproteobacteria</taxon>
        <taxon>Holosporales</taxon>
        <taxon>Caedimonadaceae</taxon>
        <taxon>Candidatus Paracaedimonas</taxon>
    </lineage>
</organism>
<evidence type="ECO:0000256" key="13">
    <source>
        <dbReference type="PIRNR" id="PIRNR002811"/>
    </source>
</evidence>
<evidence type="ECO:0000259" key="15">
    <source>
        <dbReference type="PROSITE" id="PS50880"/>
    </source>
</evidence>
<comment type="function">
    <text evidence="12 13">RNA polymerase that catalyzes the synthesis of short RNA molecules used as primers for DNA polymerase during DNA replication.</text>
</comment>
<evidence type="ECO:0000256" key="2">
    <source>
        <dbReference type="ARBA" id="ARBA00022515"/>
    </source>
</evidence>
<dbReference type="EMBL" id="JAFKGL010000010">
    <property type="protein sequence ID" value="MBN9412405.1"/>
    <property type="molecule type" value="Genomic_DNA"/>
</dbReference>
<dbReference type="Proteomes" id="UP000664414">
    <property type="component" value="Unassembled WGS sequence"/>
</dbReference>
<dbReference type="GO" id="GO:0005737">
    <property type="term" value="C:cytoplasm"/>
    <property type="evidence" value="ECO:0007669"/>
    <property type="project" value="TreeGrafter"/>
</dbReference>
<dbReference type="Pfam" id="PF08275">
    <property type="entry name" value="DNAG_N"/>
    <property type="match status" value="1"/>
</dbReference>
<dbReference type="AlphaFoldDB" id="A0A8J7TSY2"/>
<evidence type="ECO:0000256" key="6">
    <source>
        <dbReference type="ARBA" id="ARBA00022723"/>
    </source>
</evidence>
<dbReference type="GO" id="GO:0000428">
    <property type="term" value="C:DNA-directed RNA polymerase complex"/>
    <property type="evidence" value="ECO:0007669"/>
    <property type="project" value="UniProtKB-KW"/>
</dbReference>
<dbReference type="SMART" id="SM00400">
    <property type="entry name" value="ZnF_CHCC"/>
    <property type="match status" value="1"/>
</dbReference>
<dbReference type="Gene3D" id="3.90.580.10">
    <property type="entry name" value="Zinc finger, CHC2-type domain"/>
    <property type="match status" value="1"/>
</dbReference>
<dbReference type="FunFam" id="3.90.580.10:FF:000001">
    <property type="entry name" value="DNA primase"/>
    <property type="match status" value="1"/>
</dbReference>
<dbReference type="HAMAP" id="MF_00974">
    <property type="entry name" value="DNA_primase_DnaG"/>
    <property type="match status" value="1"/>
</dbReference>
<keyword evidence="3 12" id="KW-0808">Transferase</keyword>
<dbReference type="GO" id="GO:0003899">
    <property type="term" value="F:DNA-directed RNA polymerase activity"/>
    <property type="evidence" value="ECO:0007669"/>
    <property type="project" value="UniProtKB-UniRule"/>
</dbReference>
<dbReference type="SMART" id="SM00493">
    <property type="entry name" value="TOPRIM"/>
    <property type="match status" value="1"/>
</dbReference>
<keyword evidence="11 12" id="KW-0804">Transcription</keyword>
<reference evidence="16" key="1">
    <citation type="submission" date="2021-02" db="EMBL/GenBank/DDBJ databases">
        <title>Thiocyanate and organic carbon inputs drive convergent selection for specific autotrophic Afipia and Thiobacillus strains within complex microbiomes.</title>
        <authorList>
            <person name="Huddy R.J."/>
            <person name="Sachdeva R."/>
            <person name="Kadzinga F."/>
            <person name="Kantor R.S."/>
            <person name="Harrison S.T.L."/>
            <person name="Banfield J.F."/>
        </authorList>
    </citation>
    <scope>NUCLEOTIDE SEQUENCE</scope>
    <source>
        <strain evidence="16">SCN18_10_11_15_R4_P_38_20</strain>
    </source>
</reference>
<accession>A0A8J7TSY2</accession>
<dbReference type="GO" id="GO:0006269">
    <property type="term" value="P:DNA replication, synthesis of primer"/>
    <property type="evidence" value="ECO:0007669"/>
    <property type="project" value="UniProtKB-UniRule"/>
</dbReference>
<dbReference type="PANTHER" id="PTHR30313:SF2">
    <property type="entry name" value="DNA PRIMASE"/>
    <property type="match status" value="1"/>
</dbReference>
<comment type="cofactor">
    <cofactor evidence="12 13 14">
        <name>Zn(2+)</name>
        <dbReference type="ChEBI" id="CHEBI:29105"/>
    </cofactor>
    <text evidence="12 13 14">Binds 1 zinc ion per monomer.</text>
</comment>
<dbReference type="CDD" id="cd03364">
    <property type="entry name" value="TOPRIM_DnaG_primases"/>
    <property type="match status" value="1"/>
</dbReference>
<keyword evidence="5 12" id="KW-0235">DNA replication</keyword>
<dbReference type="InterPro" id="IPR036977">
    <property type="entry name" value="DNA_primase_Znf_CHC2"/>
</dbReference>
<dbReference type="InterPro" id="IPR034151">
    <property type="entry name" value="TOPRIM_DnaG_bac"/>
</dbReference>
<gene>
    <name evidence="12" type="primary">dnaG</name>
    <name evidence="16" type="ORF">J0H12_00565</name>
</gene>
<feature type="domain" description="Toprim" evidence="15">
    <location>
        <begin position="255"/>
        <end position="337"/>
    </location>
</feature>
<dbReference type="InterPro" id="IPR037068">
    <property type="entry name" value="DNA_primase_core_N_sf"/>
</dbReference>
<keyword evidence="7 12" id="KW-0863">Zinc-finger</keyword>
<dbReference type="Pfam" id="PF10410">
    <property type="entry name" value="DnaB_bind"/>
    <property type="match status" value="1"/>
</dbReference>
<dbReference type="Gene3D" id="3.40.1360.10">
    <property type="match status" value="1"/>
</dbReference>
<dbReference type="FunFam" id="3.40.1360.10:FF:000002">
    <property type="entry name" value="DNA primase"/>
    <property type="match status" value="1"/>
</dbReference>
<evidence type="ECO:0000256" key="9">
    <source>
        <dbReference type="ARBA" id="ARBA00022842"/>
    </source>
</evidence>
<keyword evidence="9" id="KW-0460">Magnesium</keyword>
<dbReference type="EC" id="2.7.7.101" evidence="12"/>
<dbReference type="SUPFAM" id="SSF56731">
    <property type="entry name" value="DNA primase core"/>
    <property type="match status" value="1"/>
</dbReference>
<dbReference type="GO" id="GO:1990077">
    <property type="term" value="C:primosome complex"/>
    <property type="evidence" value="ECO:0007669"/>
    <property type="project" value="UniProtKB-KW"/>
</dbReference>
<evidence type="ECO:0000313" key="16">
    <source>
        <dbReference type="EMBL" id="MBN9412405.1"/>
    </source>
</evidence>
<evidence type="ECO:0000256" key="14">
    <source>
        <dbReference type="PIRSR" id="PIRSR002811-1"/>
    </source>
</evidence>
<dbReference type="Gene3D" id="3.90.980.10">
    <property type="entry name" value="DNA primase, catalytic core, N-terminal domain"/>
    <property type="match status" value="1"/>
</dbReference>
<dbReference type="InterPro" id="IPR030846">
    <property type="entry name" value="DnaG_bac"/>
</dbReference>
<sequence length="590" mass="67043">MANLVEFIDYLKTRLVLSEIIGTHVKIMRRGRLKIGLCPFHSEKTPSFHIRDEQGTYHCFGCGAHGDALTFLQQVEGVSFMEALEKLASITGLTVPIFKEKPVNEESFQGQLFQVLEAATVFFEKQLRTSKGFKAAQYLEMRGLKPETISQFRLGYASMGNTLKEALMKEGFSEDIIHRAGLIIQREEDKRTYDRFRDRVMFPIFDRKGRVIAFGGRILEAGEPKYLNSPETSIFHKSQILYAYNFVQRDLKKDQFLLVAEGYLDVISLHQAGFKGAVAPLGTALTEEQILLLWRFRSEPILCFDGDNAGQKAAIRAAERAIPLLKPGLSLRFSLLPQGEDPDSLIRSGDVKSFERVLERTLPLSELLWQFEVQQKPLKTPEQKAVFEKAVMAYANSLQDPTLREQYRQEYRSRLKELFYVNSGKSKGASSSFKKASLSASTGAQSFLNSSVLSQKILIAVLLNHPSLILEYAEDFVELELSNPGWGKLREAMLTKINDLTGLDAGILHHHLYNEGFREIVQEVLSSQVKSLAPFVKEESDIDEAREGWKEIWSRIQGQKKLTQALLEAKRRFGEDMSYDAWIEVQNLHQ</sequence>
<comment type="catalytic activity">
    <reaction evidence="12">
        <text>ssDNA + n NTP = ssDNA/pppN(pN)n-1 hybrid + (n-1) diphosphate.</text>
        <dbReference type="EC" id="2.7.7.101"/>
    </reaction>
</comment>
<dbReference type="PIRSF" id="PIRSF002811">
    <property type="entry name" value="DnaG"/>
    <property type="match status" value="1"/>
</dbReference>
<feature type="zinc finger region" description="CHC2-type" evidence="12 14">
    <location>
        <begin position="38"/>
        <end position="62"/>
    </location>
</feature>
<dbReference type="SUPFAM" id="SSF57783">
    <property type="entry name" value="Zinc beta-ribbon"/>
    <property type="match status" value="1"/>
</dbReference>
<proteinExistence type="inferred from homology"/>
<dbReference type="PANTHER" id="PTHR30313">
    <property type="entry name" value="DNA PRIMASE"/>
    <property type="match status" value="1"/>
</dbReference>
<dbReference type="GO" id="GO:0008270">
    <property type="term" value="F:zinc ion binding"/>
    <property type="evidence" value="ECO:0007669"/>
    <property type="project" value="UniProtKB-UniRule"/>
</dbReference>
<keyword evidence="2 12" id="KW-0639">Primosome</keyword>
<dbReference type="FunFam" id="3.90.980.10:FF:000001">
    <property type="entry name" value="DNA primase"/>
    <property type="match status" value="1"/>
</dbReference>
<evidence type="ECO:0000256" key="5">
    <source>
        <dbReference type="ARBA" id="ARBA00022705"/>
    </source>
</evidence>
<dbReference type="PROSITE" id="PS50880">
    <property type="entry name" value="TOPRIM"/>
    <property type="match status" value="1"/>
</dbReference>
<evidence type="ECO:0000256" key="3">
    <source>
        <dbReference type="ARBA" id="ARBA00022679"/>
    </source>
</evidence>
<dbReference type="InterPro" id="IPR002694">
    <property type="entry name" value="Znf_CHC2"/>
</dbReference>
<dbReference type="NCBIfam" id="TIGR01391">
    <property type="entry name" value="dnaG"/>
    <property type="match status" value="1"/>
</dbReference>
<dbReference type="InterPro" id="IPR050219">
    <property type="entry name" value="DnaG_primase"/>
</dbReference>
<dbReference type="InterPro" id="IPR006171">
    <property type="entry name" value="TOPRIM_dom"/>
</dbReference>
<dbReference type="GO" id="GO:0003677">
    <property type="term" value="F:DNA binding"/>
    <property type="evidence" value="ECO:0007669"/>
    <property type="project" value="UniProtKB-KW"/>
</dbReference>
<dbReference type="InterPro" id="IPR019475">
    <property type="entry name" value="DNA_primase_DnaB-bd"/>
</dbReference>
<evidence type="ECO:0000256" key="7">
    <source>
        <dbReference type="ARBA" id="ARBA00022771"/>
    </source>
</evidence>
<comment type="domain">
    <text evidence="12">Contains an N-terminal zinc-binding domain, a central core domain that contains the primase activity, and a C-terminal DnaB-binding domain.</text>
</comment>
<evidence type="ECO:0000256" key="8">
    <source>
        <dbReference type="ARBA" id="ARBA00022833"/>
    </source>
</evidence>
<protein>
    <recommendedName>
        <fullName evidence="12 13">DNA primase</fullName>
        <ecNumber evidence="12">2.7.7.101</ecNumber>
    </recommendedName>
</protein>
<comment type="caution">
    <text evidence="16">The sequence shown here is derived from an EMBL/GenBank/DDBJ whole genome shotgun (WGS) entry which is preliminary data.</text>
</comment>
<keyword evidence="6 12" id="KW-0479">Metal-binding</keyword>
<evidence type="ECO:0000256" key="4">
    <source>
        <dbReference type="ARBA" id="ARBA00022695"/>
    </source>
</evidence>
<evidence type="ECO:0000256" key="11">
    <source>
        <dbReference type="ARBA" id="ARBA00023163"/>
    </source>
</evidence>
<dbReference type="Pfam" id="PF13662">
    <property type="entry name" value="Toprim_4"/>
    <property type="match status" value="1"/>
</dbReference>
<keyword evidence="1 12" id="KW-0240">DNA-directed RNA polymerase</keyword>
<name>A0A8J7TSY2_9PROT</name>
<dbReference type="InterPro" id="IPR006295">
    <property type="entry name" value="DNA_primase_DnaG"/>
</dbReference>
<evidence type="ECO:0000256" key="10">
    <source>
        <dbReference type="ARBA" id="ARBA00023125"/>
    </source>
</evidence>
<dbReference type="Pfam" id="PF01807">
    <property type="entry name" value="Zn_ribbon_DnaG"/>
    <property type="match status" value="1"/>
</dbReference>
<keyword evidence="10 12" id="KW-0238">DNA-binding</keyword>
<keyword evidence="4 12" id="KW-0548">Nucleotidyltransferase</keyword>
<comment type="similarity">
    <text evidence="12 13">Belongs to the DnaG primase family.</text>
</comment>
<evidence type="ECO:0000313" key="17">
    <source>
        <dbReference type="Proteomes" id="UP000664414"/>
    </source>
</evidence>
<evidence type="ECO:0000256" key="12">
    <source>
        <dbReference type="HAMAP-Rule" id="MF_00974"/>
    </source>
</evidence>
<dbReference type="InterPro" id="IPR013264">
    <property type="entry name" value="DNAG_N"/>
</dbReference>
<evidence type="ECO:0000256" key="1">
    <source>
        <dbReference type="ARBA" id="ARBA00022478"/>
    </source>
</evidence>